<dbReference type="Pfam" id="PF01370">
    <property type="entry name" value="Epimerase"/>
    <property type="match status" value="1"/>
</dbReference>
<dbReference type="RefSeq" id="XP_024751731.1">
    <property type="nucleotide sequence ID" value="XM_024896682.1"/>
</dbReference>
<gene>
    <name evidence="4" type="ORF">BBK36DRAFT_1190738</name>
</gene>
<organism evidence="4 5">
    <name type="scientific">Trichoderma citrinoviride</name>
    <dbReference type="NCBI Taxonomy" id="58853"/>
    <lineage>
        <taxon>Eukaryota</taxon>
        <taxon>Fungi</taxon>
        <taxon>Dikarya</taxon>
        <taxon>Ascomycota</taxon>
        <taxon>Pezizomycotina</taxon>
        <taxon>Sordariomycetes</taxon>
        <taxon>Hypocreomycetidae</taxon>
        <taxon>Hypocreales</taxon>
        <taxon>Hypocreaceae</taxon>
        <taxon>Trichoderma</taxon>
    </lineage>
</organism>
<evidence type="ECO:0000313" key="5">
    <source>
        <dbReference type="Proteomes" id="UP000241546"/>
    </source>
</evidence>
<reference evidence="5" key="1">
    <citation type="submission" date="2016-07" db="EMBL/GenBank/DDBJ databases">
        <title>Multiple horizontal gene transfer events from other fungi enriched the ability of initially mycotrophic Trichoderma (Ascomycota) to feed on dead plant biomass.</title>
        <authorList>
            <consortium name="DOE Joint Genome Institute"/>
            <person name="Atanasova L."/>
            <person name="Chenthamara K."/>
            <person name="Zhang J."/>
            <person name="Grujic M."/>
            <person name="Henrissat B."/>
            <person name="Kuo A."/>
            <person name="Aerts A."/>
            <person name="Salamov A."/>
            <person name="Lipzen A."/>
            <person name="Labutti K."/>
            <person name="Barry K."/>
            <person name="Miao Y."/>
            <person name="Rahimi M.J."/>
            <person name="Shen Q."/>
            <person name="Grigoriev I.V."/>
            <person name="Kubicek C.P."/>
            <person name="Druzhinina I.S."/>
        </authorList>
    </citation>
    <scope>NUCLEOTIDE SEQUENCE [LARGE SCALE GENOMIC DNA]</scope>
    <source>
        <strain evidence="5">TUCIM 6016</strain>
    </source>
</reference>
<dbReference type="PANTHER" id="PTHR10366:SF564">
    <property type="entry name" value="STEROL-4-ALPHA-CARBOXYLATE 3-DEHYDROGENASE, DECARBOXYLATING"/>
    <property type="match status" value="1"/>
</dbReference>
<dbReference type="AlphaFoldDB" id="A0A2T4BGL2"/>
<keyword evidence="1" id="KW-0560">Oxidoreductase</keyword>
<comment type="similarity">
    <text evidence="2">Belongs to the NAD(P)-dependent epimerase/dehydratase family. Dihydroflavonol-4-reductase subfamily.</text>
</comment>
<evidence type="ECO:0000256" key="2">
    <source>
        <dbReference type="ARBA" id="ARBA00023445"/>
    </source>
</evidence>
<dbReference type="EMBL" id="KZ680209">
    <property type="protein sequence ID" value="PTB68411.1"/>
    <property type="molecule type" value="Genomic_DNA"/>
</dbReference>
<dbReference type="PANTHER" id="PTHR10366">
    <property type="entry name" value="NAD DEPENDENT EPIMERASE/DEHYDRATASE"/>
    <property type="match status" value="1"/>
</dbReference>
<keyword evidence="5" id="KW-1185">Reference proteome</keyword>
<dbReference type="Proteomes" id="UP000241546">
    <property type="component" value="Unassembled WGS sequence"/>
</dbReference>
<evidence type="ECO:0000256" key="1">
    <source>
        <dbReference type="ARBA" id="ARBA00023002"/>
    </source>
</evidence>
<dbReference type="OrthoDB" id="2735536at2759"/>
<dbReference type="Gene3D" id="3.40.50.720">
    <property type="entry name" value="NAD(P)-binding Rossmann-like Domain"/>
    <property type="match status" value="1"/>
</dbReference>
<accession>A0A2T4BGL2</accession>
<dbReference type="InterPro" id="IPR001509">
    <property type="entry name" value="Epimerase_deHydtase"/>
</dbReference>
<evidence type="ECO:0000259" key="3">
    <source>
        <dbReference type="Pfam" id="PF01370"/>
    </source>
</evidence>
<dbReference type="GO" id="GO:0016616">
    <property type="term" value="F:oxidoreductase activity, acting on the CH-OH group of donors, NAD or NADP as acceptor"/>
    <property type="evidence" value="ECO:0007669"/>
    <property type="project" value="TreeGrafter"/>
</dbReference>
<protein>
    <submittedName>
        <fullName evidence="4">NAD(P)-binding protein</fullName>
    </submittedName>
</protein>
<dbReference type="GeneID" id="36604800"/>
<dbReference type="InterPro" id="IPR050425">
    <property type="entry name" value="NAD(P)_dehydrat-like"/>
</dbReference>
<dbReference type="SUPFAM" id="SSF51735">
    <property type="entry name" value="NAD(P)-binding Rossmann-fold domains"/>
    <property type="match status" value="1"/>
</dbReference>
<proteinExistence type="inferred from homology"/>
<feature type="domain" description="NAD-dependent epimerase/dehydratase" evidence="3">
    <location>
        <begin position="3"/>
        <end position="261"/>
    </location>
</feature>
<sequence>MVVLITGSTGFLGGHLVKEAFTRGHSVRAVVRTEASFKKLVDQFPQFASKLSHVVVTDLTKPESFQEAFEGVTGVVHAASPFNLEPKNNEEDLLKPAIQGSVAILDAALRYGKDVKRVVVTSSHASVADITKGKRVGYVYNEKDWNPITYEQAADPSTDGVTAYCASKALAERAVWKWAEEHPDAPFDVVTITPPWIFGPYATELTSTKHLSESVRLIYNLLGAKDVPEFDFGGYADVREVSAAHLLALEVPAAGGERFWVGQPLRWQTVVDIGREEFPELRSRLPVGKPGWREDAYGVDGSKAERVLGLKYLTMRDTIKDTFSQLLSAERAEAAAA</sequence>
<name>A0A2T4BGL2_9HYPO</name>
<dbReference type="InterPro" id="IPR036291">
    <property type="entry name" value="NAD(P)-bd_dom_sf"/>
</dbReference>
<evidence type="ECO:0000313" key="4">
    <source>
        <dbReference type="EMBL" id="PTB68411.1"/>
    </source>
</evidence>